<dbReference type="AlphaFoldDB" id="A0AAD2A6H5"/>
<dbReference type="Pfam" id="PF07983">
    <property type="entry name" value="X8"/>
    <property type="match status" value="1"/>
</dbReference>
<accession>A0AAD2A6H5</accession>
<dbReference type="PANTHER" id="PTHR31044:SF60">
    <property type="entry name" value="PLASMODESMATA CALLOSE-BINDING PROTEIN 4"/>
    <property type="match status" value="1"/>
</dbReference>
<dbReference type="Proteomes" id="UP000834106">
    <property type="component" value="Chromosome 19"/>
</dbReference>
<feature type="domain" description="X8" evidence="2">
    <location>
        <begin position="163"/>
        <end position="247"/>
    </location>
</feature>
<dbReference type="Gene3D" id="1.20.58.1040">
    <property type="match status" value="1"/>
</dbReference>
<keyword evidence="1" id="KW-0732">Signal</keyword>
<dbReference type="PANTHER" id="PTHR31044">
    <property type="entry name" value="BETA-1,3 GLUCANASE"/>
    <property type="match status" value="1"/>
</dbReference>
<reference evidence="3" key="1">
    <citation type="submission" date="2023-05" db="EMBL/GenBank/DDBJ databases">
        <authorList>
            <person name="Huff M."/>
        </authorList>
    </citation>
    <scope>NUCLEOTIDE SEQUENCE</scope>
</reference>
<name>A0AAD2A6H5_9LAMI</name>
<proteinExistence type="predicted"/>
<gene>
    <name evidence="3" type="ORF">FPE_LOCUS29883</name>
</gene>
<dbReference type="InterPro" id="IPR044788">
    <property type="entry name" value="X8_dom_prot"/>
</dbReference>
<dbReference type="SMART" id="SM00768">
    <property type="entry name" value="X8"/>
    <property type="match status" value="1"/>
</dbReference>
<organism evidence="3 4">
    <name type="scientific">Fraxinus pennsylvanica</name>
    <dbReference type="NCBI Taxonomy" id="56036"/>
    <lineage>
        <taxon>Eukaryota</taxon>
        <taxon>Viridiplantae</taxon>
        <taxon>Streptophyta</taxon>
        <taxon>Embryophyta</taxon>
        <taxon>Tracheophyta</taxon>
        <taxon>Spermatophyta</taxon>
        <taxon>Magnoliopsida</taxon>
        <taxon>eudicotyledons</taxon>
        <taxon>Gunneridae</taxon>
        <taxon>Pentapetalae</taxon>
        <taxon>asterids</taxon>
        <taxon>lamiids</taxon>
        <taxon>Lamiales</taxon>
        <taxon>Oleaceae</taxon>
        <taxon>Oleeae</taxon>
        <taxon>Fraxinus</taxon>
    </lineage>
</organism>
<dbReference type="EMBL" id="OU503054">
    <property type="protein sequence ID" value="CAI9782453.1"/>
    <property type="molecule type" value="Genomic_DNA"/>
</dbReference>
<protein>
    <recommendedName>
        <fullName evidence="2">X8 domain-containing protein</fullName>
    </recommendedName>
</protein>
<evidence type="ECO:0000259" key="2">
    <source>
        <dbReference type="SMART" id="SM00768"/>
    </source>
</evidence>
<sequence>MSDSTSSIIGYPAHWNTNRAKQNPWQTQAPVRNRPLTANMVSTTSIPPSSSAIPGLSDEHYRQLMELLQPRANSISAFSGIDSSISPQIPWIIDTGASAHIAYTNYLSKAHGVLAHSQFLTLPTALVERGIEKKSKKKGRLKERKEMGKKKSFIGLEGKKDAYYCNCNDGLSDAIYQRNIDYACGAGADCSPIMKNGPCFQPNTVENHCNFAVNSYYQRCAQVQGSCSFSNTAAVVQDPPGKHRLTYKSRIIP</sequence>
<evidence type="ECO:0000313" key="3">
    <source>
        <dbReference type="EMBL" id="CAI9782453.1"/>
    </source>
</evidence>
<dbReference type="InterPro" id="IPR012946">
    <property type="entry name" value="X8"/>
</dbReference>
<evidence type="ECO:0000313" key="4">
    <source>
        <dbReference type="Proteomes" id="UP000834106"/>
    </source>
</evidence>
<evidence type="ECO:0000256" key="1">
    <source>
        <dbReference type="ARBA" id="ARBA00022729"/>
    </source>
</evidence>
<dbReference type="GO" id="GO:0009506">
    <property type="term" value="C:plasmodesma"/>
    <property type="evidence" value="ECO:0007669"/>
    <property type="project" value="UniProtKB-ARBA"/>
</dbReference>
<keyword evidence="4" id="KW-1185">Reference proteome</keyword>